<keyword evidence="5" id="KW-0444">Lipid biosynthesis</keyword>
<dbReference type="GO" id="GO:0001666">
    <property type="term" value="P:response to hypoxia"/>
    <property type="evidence" value="ECO:0007669"/>
    <property type="project" value="TreeGrafter"/>
</dbReference>
<evidence type="ECO:0000256" key="11">
    <source>
        <dbReference type="SAM" id="MobiDB-lite"/>
    </source>
</evidence>
<dbReference type="InterPro" id="IPR023213">
    <property type="entry name" value="CAT-like_dom_sf"/>
</dbReference>
<comment type="caution">
    <text evidence="14">The sequence shown here is derived from an EMBL/GenBank/DDBJ whole genome shotgun (WGS) entry which is preliminary data.</text>
</comment>
<feature type="compositionally biased region" description="Basic residues" evidence="11">
    <location>
        <begin position="473"/>
        <end position="493"/>
    </location>
</feature>
<evidence type="ECO:0000313" key="15">
    <source>
        <dbReference type="Proteomes" id="UP000653472"/>
    </source>
</evidence>
<keyword evidence="6" id="KW-0808">Transferase</keyword>
<accession>A0A969WAS0</accession>
<comment type="pathway">
    <text evidence="1">Glycerolipid metabolism; triacylglycerol biosynthesis.</text>
</comment>
<dbReference type="RefSeq" id="WP_168147323.1">
    <property type="nucleotide sequence ID" value="NZ_JAAVXB010000003.1"/>
</dbReference>
<evidence type="ECO:0000256" key="8">
    <source>
        <dbReference type="ARBA" id="ARBA00023098"/>
    </source>
</evidence>
<proteinExistence type="inferred from homology"/>
<dbReference type="Gene3D" id="3.30.559.30">
    <property type="entry name" value="Nonribosomal peptide synthetase, condensation domain"/>
    <property type="match status" value="1"/>
</dbReference>
<dbReference type="NCBIfam" id="TIGR02946">
    <property type="entry name" value="acyl_WS_DGAT"/>
    <property type="match status" value="1"/>
</dbReference>
<evidence type="ECO:0000256" key="2">
    <source>
        <dbReference type="ARBA" id="ARBA00005189"/>
    </source>
</evidence>
<gene>
    <name evidence="14" type="ORF">G7Y82_07030</name>
</gene>
<dbReference type="GO" id="GO:0005886">
    <property type="term" value="C:plasma membrane"/>
    <property type="evidence" value="ECO:0007669"/>
    <property type="project" value="TreeGrafter"/>
</dbReference>
<evidence type="ECO:0000256" key="1">
    <source>
        <dbReference type="ARBA" id="ARBA00004771"/>
    </source>
</evidence>
<dbReference type="PANTHER" id="PTHR31650">
    <property type="entry name" value="O-ACYLTRANSFERASE (WSD1-LIKE) FAMILY PROTEIN"/>
    <property type="match status" value="1"/>
</dbReference>
<dbReference type="InterPro" id="IPR009721">
    <property type="entry name" value="O-acyltransferase_WSD1_C"/>
</dbReference>
<dbReference type="PANTHER" id="PTHR31650:SF1">
    <property type="entry name" value="WAX ESTER SYNTHASE_DIACYLGLYCEROL ACYLTRANSFERASE 4-RELATED"/>
    <property type="match status" value="1"/>
</dbReference>
<evidence type="ECO:0000256" key="3">
    <source>
        <dbReference type="ARBA" id="ARBA00009587"/>
    </source>
</evidence>
<dbReference type="InterPro" id="IPR045034">
    <property type="entry name" value="O-acyltransferase_WSD1-like"/>
</dbReference>
<feature type="domain" description="O-acyltransferase WSD1 C-terminal" evidence="13">
    <location>
        <begin position="305"/>
        <end position="449"/>
    </location>
</feature>
<dbReference type="Pfam" id="PF03007">
    <property type="entry name" value="WS_DGAT_cat"/>
    <property type="match status" value="1"/>
</dbReference>
<evidence type="ECO:0000256" key="6">
    <source>
        <dbReference type="ARBA" id="ARBA00022679"/>
    </source>
</evidence>
<dbReference type="AlphaFoldDB" id="A0A969WAS0"/>
<keyword evidence="7" id="KW-0319">Glycerol metabolism</keyword>
<dbReference type="Pfam" id="PF06974">
    <property type="entry name" value="WS_DGAT_C"/>
    <property type="match status" value="1"/>
</dbReference>
<dbReference type="SUPFAM" id="SSF52777">
    <property type="entry name" value="CoA-dependent acyltransferases"/>
    <property type="match status" value="2"/>
</dbReference>
<dbReference type="GO" id="GO:0019432">
    <property type="term" value="P:triglyceride biosynthetic process"/>
    <property type="evidence" value="ECO:0007669"/>
    <property type="project" value="TreeGrafter"/>
</dbReference>
<protein>
    <recommendedName>
        <fullName evidence="4">diacylglycerol O-acyltransferase</fullName>
        <ecNumber evidence="4">2.3.1.20</ecNumber>
    </recommendedName>
</protein>
<dbReference type="Gene3D" id="3.30.559.10">
    <property type="entry name" value="Chloramphenicol acetyltransferase-like domain"/>
    <property type="match status" value="1"/>
</dbReference>
<keyword evidence="8" id="KW-0443">Lipid metabolism</keyword>
<name>A0A969WAS0_9GAMM</name>
<evidence type="ECO:0000313" key="14">
    <source>
        <dbReference type="EMBL" id="NKF22066.1"/>
    </source>
</evidence>
<dbReference type="InterPro" id="IPR004255">
    <property type="entry name" value="O-acyltransferase_WSD1_N"/>
</dbReference>
<evidence type="ECO:0000259" key="12">
    <source>
        <dbReference type="Pfam" id="PF03007"/>
    </source>
</evidence>
<dbReference type="Proteomes" id="UP000653472">
    <property type="component" value="Unassembled WGS sequence"/>
</dbReference>
<dbReference type="GO" id="GO:0004144">
    <property type="term" value="F:diacylglycerol O-acyltransferase activity"/>
    <property type="evidence" value="ECO:0007669"/>
    <property type="project" value="UniProtKB-EC"/>
</dbReference>
<organism evidence="14 15">
    <name type="scientific">Solimonas marina</name>
    <dbReference type="NCBI Taxonomy" id="2714601"/>
    <lineage>
        <taxon>Bacteria</taxon>
        <taxon>Pseudomonadati</taxon>
        <taxon>Pseudomonadota</taxon>
        <taxon>Gammaproteobacteria</taxon>
        <taxon>Nevskiales</taxon>
        <taxon>Nevskiaceae</taxon>
        <taxon>Solimonas</taxon>
    </lineage>
</organism>
<keyword evidence="9" id="KW-0012">Acyltransferase</keyword>
<dbReference type="GO" id="GO:0051701">
    <property type="term" value="P:biological process involved in interaction with host"/>
    <property type="evidence" value="ECO:0007669"/>
    <property type="project" value="TreeGrafter"/>
</dbReference>
<evidence type="ECO:0000256" key="9">
    <source>
        <dbReference type="ARBA" id="ARBA00023315"/>
    </source>
</evidence>
<dbReference type="GO" id="GO:0071731">
    <property type="term" value="P:response to nitric oxide"/>
    <property type="evidence" value="ECO:0007669"/>
    <property type="project" value="TreeGrafter"/>
</dbReference>
<dbReference type="EMBL" id="JAAVXB010000003">
    <property type="protein sequence ID" value="NKF22066.1"/>
    <property type="molecule type" value="Genomic_DNA"/>
</dbReference>
<feature type="domain" description="O-acyltransferase WSD1-like N-terminal" evidence="12">
    <location>
        <begin position="6"/>
        <end position="266"/>
    </location>
</feature>
<dbReference type="InterPro" id="IPR014292">
    <property type="entry name" value="Acyl_transf_WS/DGAT"/>
</dbReference>
<feature type="region of interest" description="Disordered" evidence="11">
    <location>
        <begin position="450"/>
        <end position="493"/>
    </location>
</feature>
<feature type="compositionally biased region" description="Low complexity" evidence="11">
    <location>
        <begin position="455"/>
        <end position="472"/>
    </location>
</feature>
<dbReference type="EC" id="2.3.1.20" evidence="4"/>
<evidence type="ECO:0000256" key="10">
    <source>
        <dbReference type="ARBA" id="ARBA00048109"/>
    </source>
</evidence>
<dbReference type="GO" id="GO:0006071">
    <property type="term" value="P:glycerol metabolic process"/>
    <property type="evidence" value="ECO:0007669"/>
    <property type="project" value="UniProtKB-KW"/>
</dbReference>
<evidence type="ECO:0000259" key="13">
    <source>
        <dbReference type="Pfam" id="PF06974"/>
    </source>
</evidence>
<keyword evidence="15" id="KW-1185">Reference proteome</keyword>
<comment type="similarity">
    <text evidence="3">Belongs to the long-chain O-acyltransferase family.</text>
</comment>
<evidence type="ECO:0000256" key="5">
    <source>
        <dbReference type="ARBA" id="ARBA00022516"/>
    </source>
</evidence>
<sequence>MPLKPLGPVDQMFLLLERRGQPMHVGGLELLTPPPGARRDWLTKQIKRLHASIEPKPPFNQRLVRKFGSWFWTEADDFDINAHFFHHTLPAPGRIRELLALVSSLHALPLERDRPLWSLHLIGGLEDGRFALYAKIHHAVVDGVGAMRMLRKALSDDAQTEVPAPWMMPRSPSANAAKPQGAMSGLAHLMTDLRTQAATLPAVARELYRTAREGRHEPNHVSAFQAPRSPLNQRITAARRFAAQSYDLPRIRRIAKAHGATVNDIVLAICASALRHYLLDIDALPAEPLVAMVPLSLRRDDSDEGNQIALILANLGTHLADPKARLATIRGSIRDARERYARIGRQGVLSYVATVMAPAGLNIATGIAPSRQSFNVIISNVPGPKKPLYWNGARLDGMYPVSIITHGLALNITLTSYVDKLEFGVIGCPQALPRIQRLLDWFEAGLAELEPPSEPASSNAIPPTPAAAPTTARKPRKTTASKTRKKTTTRKPS</sequence>
<reference evidence="14" key="1">
    <citation type="submission" date="2020-03" db="EMBL/GenBank/DDBJ databases">
        <title>Solimonas marina sp. nov., isolated from deep seawater of the Pacific Ocean.</title>
        <authorList>
            <person name="Liu X."/>
            <person name="Lai Q."/>
            <person name="Sun F."/>
            <person name="Gai Y."/>
            <person name="Li G."/>
            <person name="Shao Z."/>
        </authorList>
    </citation>
    <scope>NUCLEOTIDE SEQUENCE</scope>
    <source>
        <strain evidence="14">C16B3</strain>
    </source>
</reference>
<evidence type="ECO:0000256" key="7">
    <source>
        <dbReference type="ARBA" id="ARBA00022798"/>
    </source>
</evidence>
<comment type="pathway">
    <text evidence="2">Lipid metabolism.</text>
</comment>
<evidence type="ECO:0000256" key="4">
    <source>
        <dbReference type="ARBA" id="ARBA00013244"/>
    </source>
</evidence>
<comment type="catalytic activity">
    <reaction evidence="10">
        <text>an acyl-CoA + a 1,2-diacyl-sn-glycerol = a triacyl-sn-glycerol + CoA</text>
        <dbReference type="Rhea" id="RHEA:10868"/>
        <dbReference type="ChEBI" id="CHEBI:17815"/>
        <dbReference type="ChEBI" id="CHEBI:57287"/>
        <dbReference type="ChEBI" id="CHEBI:58342"/>
        <dbReference type="ChEBI" id="CHEBI:64615"/>
        <dbReference type="EC" id="2.3.1.20"/>
    </reaction>
</comment>